<dbReference type="GO" id="GO:0005737">
    <property type="term" value="C:cytoplasm"/>
    <property type="evidence" value="ECO:0007669"/>
    <property type="project" value="TreeGrafter"/>
</dbReference>
<evidence type="ECO:0000259" key="3">
    <source>
        <dbReference type="Pfam" id="PF09186"/>
    </source>
</evidence>
<dbReference type="GO" id="GO:0006446">
    <property type="term" value="P:regulation of translational initiation"/>
    <property type="evidence" value="ECO:0007669"/>
    <property type="project" value="TreeGrafter"/>
</dbReference>
<dbReference type="NCBIfam" id="TIGR00257">
    <property type="entry name" value="IMPACT_YIGZ"/>
    <property type="match status" value="1"/>
</dbReference>
<organism evidence="4 5">
    <name type="scientific">Weissella kandleri</name>
    <dbReference type="NCBI Taxonomy" id="1616"/>
    <lineage>
        <taxon>Bacteria</taxon>
        <taxon>Bacillati</taxon>
        <taxon>Bacillota</taxon>
        <taxon>Bacilli</taxon>
        <taxon>Lactobacillales</taxon>
        <taxon>Lactobacillaceae</taxon>
        <taxon>Weissella</taxon>
    </lineage>
</organism>
<dbReference type="Pfam" id="PF01205">
    <property type="entry name" value="Impact_N"/>
    <property type="match status" value="1"/>
</dbReference>
<dbReference type="InterPro" id="IPR023582">
    <property type="entry name" value="Impact"/>
</dbReference>
<dbReference type="InterPro" id="IPR001498">
    <property type="entry name" value="Impact_N"/>
</dbReference>
<feature type="domain" description="UPF0029" evidence="3">
    <location>
        <begin position="141"/>
        <end position="196"/>
    </location>
</feature>
<dbReference type="Pfam" id="PF09186">
    <property type="entry name" value="DUF1949"/>
    <property type="match status" value="1"/>
</dbReference>
<comment type="similarity">
    <text evidence="1">Belongs to the IMPACT family.</text>
</comment>
<feature type="domain" description="Impact N-terminal" evidence="2">
    <location>
        <begin position="20"/>
        <end position="124"/>
    </location>
</feature>
<dbReference type="InterPro" id="IPR035647">
    <property type="entry name" value="EFG_III/V"/>
</dbReference>
<proteinExistence type="inferred from homology"/>
<dbReference type="SUPFAM" id="SSF54980">
    <property type="entry name" value="EF-G C-terminal domain-like"/>
    <property type="match status" value="1"/>
</dbReference>
<dbReference type="Gene3D" id="3.30.230.30">
    <property type="entry name" value="Impact, N-terminal domain"/>
    <property type="match status" value="1"/>
</dbReference>
<protein>
    <recommendedName>
        <fullName evidence="6">YigZ family protein</fullName>
    </recommendedName>
</protein>
<dbReference type="InterPro" id="IPR015269">
    <property type="entry name" value="UPF0029_Impact_C"/>
</dbReference>
<dbReference type="InterPro" id="IPR036956">
    <property type="entry name" value="Impact_N_sf"/>
</dbReference>
<dbReference type="Gene3D" id="3.30.70.240">
    <property type="match status" value="1"/>
</dbReference>
<dbReference type="PANTHER" id="PTHR16301">
    <property type="entry name" value="IMPACT-RELATED"/>
    <property type="match status" value="1"/>
</dbReference>
<dbReference type="AlphaFoldDB" id="A0A0R2JCG8"/>
<sequence>MVEPYITIAPDTFTFEQVLKKSRFIVDLKRVSSEDEARDFIASIKKLHPKANHHVWAYTLGPNMEVQRASDDGEPSGTAAGPMLEVIKNNELHDIVVVQTRYFGGIKLGAGGLIRAYAGTLAQAVEAAQRVERIEQLLVAIRVDYAQLESLQYWLTQNAYLTHDISYAEQVTLQVAVDQNVFDQFEQDILEQTKGRTQLIKIAPTWIEVPYLRSVNGQTRTRR</sequence>
<comment type="caution">
    <text evidence="4">The sequence shown here is derived from an EMBL/GenBank/DDBJ whole genome shotgun (WGS) entry which is preliminary data.</text>
</comment>
<dbReference type="InterPro" id="IPR020568">
    <property type="entry name" value="Ribosomal_Su5_D2-typ_SF"/>
</dbReference>
<evidence type="ECO:0000313" key="4">
    <source>
        <dbReference type="EMBL" id="KRN75011.1"/>
    </source>
</evidence>
<reference evidence="4 5" key="1">
    <citation type="journal article" date="2015" name="Genome Announc.">
        <title>Expanding the biotechnology potential of lactobacilli through comparative genomics of 213 strains and associated genera.</title>
        <authorList>
            <person name="Sun Z."/>
            <person name="Harris H.M."/>
            <person name="McCann A."/>
            <person name="Guo C."/>
            <person name="Argimon S."/>
            <person name="Zhang W."/>
            <person name="Yang X."/>
            <person name="Jeffery I.B."/>
            <person name="Cooney J.C."/>
            <person name="Kagawa T.F."/>
            <person name="Liu W."/>
            <person name="Song Y."/>
            <person name="Salvetti E."/>
            <person name="Wrobel A."/>
            <person name="Rasinkangas P."/>
            <person name="Parkhill J."/>
            <person name="Rea M.C."/>
            <person name="O'Sullivan O."/>
            <person name="Ritari J."/>
            <person name="Douillard F.P."/>
            <person name="Paul Ross R."/>
            <person name="Yang R."/>
            <person name="Briner A.E."/>
            <person name="Felis G.E."/>
            <person name="de Vos W.M."/>
            <person name="Barrangou R."/>
            <person name="Klaenhammer T.R."/>
            <person name="Caufield P.W."/>
            <person name="Cui Y."/>
            <person name="Zhang H."/>
            <person name="O'Toole P.W."/>
        </authorList>
    </citation>
    <scope>NUCLEOTIDE SEQUENCE [LARGE SCALE GENOMIC DNA]</scope>
    <source>
        <strain evidence="4 5">DSM 20593</strain>
    </source>
</reference>
<gene>
    <name evidence="4" type="ORF">IV73_GL000768</name>
</gene>
<dbReference type="STRING" id="1616.IV73_GL000768"/>
<accession>A0A0R2JCG8</accession>
<dbReference type="PANTHER" id="PTHR16301:SF20">
    <property type="entry name" value="IMPACT FAMILY MEMBER YIGZ"/>
    <property type="match status" value="1"/>
</dbReference>
<dbReference type="InterPro" id="IPR015796">
    <property type="entry name" value="Impact_YigZ-like"/>
</dbReference>
<keyword evidence="5" id="KW-1185">Reference proteome</keyword>
<evidence type="ECO:0000259" key="2">
    <source>
        <dbReference type="Pfam" id="PF01205"/>
    </source>
</evidence>
<evidence type="ECO:0008006" key="6">
    <source>
        <dbReference type="Google" id="ProtNLM"/>
    </source>
</evidence>
<evidence type="ECO:0000313" key="5">
    <source>
        <dbReference type="Proteomes" id="UP000051655"/>
    </source>
</evidence>
<dbReference type="OrthoDB" id="9813771at2"/>
<dbReference type="PATRIC" id="fig|1616.3.peg.788"/>
<name>A0A0R2JCG8_9LACO</name>
<evidence type="ECO:0000256" key="1">
    <source>
        <dbReference type="ARBA" id="ARBA00007665"/>
    </source>
</evidence>
<dbReference type="RefSeq" id="WP_057755024.1">
    <property type="nucleotide sequence ID" value="NZ_JQBP01000003.1"/>
</dbReference>
<dbReference type="Proteomes" id="UP000051655">
    <property type="component" value="Unassembled WGS sequence"/>
</dbReference>
<dbReference type="SUPFAM" id="SSF54211">
    <property type="entry name" value="Ribosomal protein S5 domain 2-like"/>
    <property type="match status" value="1"/>
</dbReference>
<dbReference type="EMBL" id="JQBP01000003">
    <property type="protein sequence ID" value="KRN75011.1"/>
    <property type="molecule type" value="Genomic_DNA"/>
</dbReference>